<keyword evidence="6" id="KW-0999">Mitochondrion inner membrane</keyword>
<evidence type="ECO:0000256" key="6">
    <source>
        <dbReference type="ARBA" id="ARBA00022792"/>
    </source>
</evidence>
<dbReference type="Gene3D" id="1.50.40.10">
    <property type="entry name" value="Mitochondrial carrier domain"/>
    <property type="match status" value="2"/>
</dbReference>
<name>A0AAV5FIZ5_ELECO</name>
<dbReference type="InterPro" id="IPR023395">
    <property type="entry name" value="MCP_dom_sf"/>
</dbReference>
<dbReference type="AlphaFoldDB" id="A0AAV5FIZ5"/>
<evidence type="ECO:0000256" key="11">
    <source>
        <dbReference type="RuleBase" id="RU000488"/>
    </source>
</evidence>
<dbReference type="Pfam" id="PF00153">
    <property type="entry name" value="Mito_carr"/>
    <property type="match status" value="2"/>
</dbReference>
<keyword evidence="3 11" id="KW-0813">Transport</keyword>
<evidence type="ECO:0000256" key="3">
    <source>
        <dbReference type="ARBA" id="ARBA00022448"/>
    </source>
</evidence>
<keyword evidence="5" id="KW-0677">Repeat</keyword>
<keyword evidence="13" id="KW-1185">Reference proteome</keyword>
<comment type="subcellular location">
    <subcellularLocation>
        <location evidence="1">Mitochondrion inner membrane</location>
        <topology evidence="1">Multi-pass membrane protein</topology>
    </subcellularLocation>
</comment>
<evidence type="ECO:0000256" key="7">
    <source>
        <dbReference type="ARBA" id="ARBA00022989"/>
    </source>
</evidence>
<comment type="caution">
    <text evidence="12">The sequence shown here is derived from an EMBL/GenBank/DDBJ whole genome shotgun (WGS) entry which is preliminary data.</text>
</comment>
<dbReference type="GO" id="GO:1990547">
    <property type="term" value="P:mitochondrial phosphate ion transmembrane transport"/>
    <property type="evidence" value="ECO:0007669"/>
    <property type="project" value="InterPro"/>
</dbReference>
<dbReference type="GO" id="GO:0005743">
    <property type="term" value="C:mitochondrial inner membrane"/>
    <property type="evidence" value="ECO:0007669"/>
    <property type="project" value="UniProtKB-SubCell"/>
</dbReference>
<evidence type="ECO:0000313" key="13">
    <source>
        <dbReference type="Proteomes" id="UP001054889"/>
    </source>
</evidence>
<dbReference type="PANTHER" id="PTHR45671">
    <property type="entry name" value="SOLUTE CARRIER FAMILY 25 (MITOCHONDRIAL CARRIER PHOSPHATE CARRIER), MEMBER 3, LIKE-RELATED-RELATED"/>
    <property type="match status" value="1"/>
</dbReference>
<protein>
    <submittedName>
        <fullName evidence="12">Uncharacterized protein</fullName>
    </submittedName>
</protein>
<sequence>MEAAARPGRSSGGAGPAMRLFSPEYYALCAGGGMLAAGTTHLAITPLDVLKVNMQVNPAKYNSIFSGLSMLVKEEGPSSLWRGWGGKFFGYGVQGGCKFGLYEYFKKRYSDVLVDSNKSTIYFLSSASAQIIADVGLCPFESVKVRVQTQPTFAKGLADGFPRVYATEGLSGFYRGLLPLWGRNLPFSMLMFSTFEHTVGFLYQNVIQKKREDCSTIQQLGATCVAGYISGAVGTVVSNPADNIVSSLYNKKADNMVHAVKSIGLRNLFMRSLPVRITLVGPVITMQWFFYDTIKIMTGLFFFPRVSSPVSNNDVAQSVRLAESDRQMGLRGAEAEAASARPSRSTRPGPGLRLFSPEYYALCAGGGMLAAGTSHFAITPLDVLKVNMQKKKEDCSTVQQLGATCVAGYISGAVGTVVSNPADNIVSSLYNKKADNIIHAVKSIGLRNLLIRSLPVRITLVGPVITMQWFFYDTIKIMTGLPTSGGIPHEQEEMDI</sequence>
<keyword evidence="7" id="KW-1133">Transmembrane helix</keyword>
<evidence type="ECO:0000313" key="12">
    <source>
        <dbReference type="EMBL" id="GJN34587.1"/>
    </source>
</evidence>
<feature type="repeat" description="Solcar" evidence="10">
    <location>
        <begin position="24"/>
        <end position="108"/>
    </location>
</feature>
<dbReference type="GO" id="GO:0005315">
    <property type="term" value="F:phosphate transmembrane transporter activity"/>
    <property type="evidence" value="ECO:0007669"/>
    <property type="project" value="InterPro"/>
</dbReference>
<reference evidence="12" key="1">
    <citation type="journal article" date="2018" name="DNA Res.">
        <title>Multiple hybrid de novo genome assembly of finger millet, an orphan allotetraploid crop.</title>
        <authorList>
            <person name="Hatakeyama M."/>
            <person name="Aluri S."/>
            <person name="Balachadran M.T."/>
            <person name="Sivarajan S.R."/>
            <person name="Patrignani A."/>
            <person name="Gruter S."/>
            <person name="Poveda L."/>
            <person name="Shimizu-Inatsugi R."/>
            <person name="Baeten J."/>
            <person name="Francoijs K.J."/>
            <person name="Nataraja K.N."/>
            <person name="Reddy Y.A.N."/>
            <person name="Phadnis S."/>
            <person name="Ravikumar R.L."/>
            <person name="Schlapbach R."/>
            <person name="Sreeman S.M."/>
            <person name="Shimizu K.K."/>
        </authorList>
    </citation>
    <scope>NUCLEOTIDE SEQUENCE</scope>
</reference>
<proteinExistence type="inferred from homology"/>
<evidence type="ECO:0000256" key="1">
    <source>
        <dbReference type="ARBA" id="ARBA00004448"/>
    </source>
</evidence>
<feature type="repeat" description="Solcar" evidence="10">
    <location>
        <begin position="117"/>
        <end position="201"/>
    </location>
</feature>
<feature type="repeat" description="Solcar" evidence="10">
    <location>
        <begin position="399"/>
        <end position="478"/>
    </location>
</feature>
<dbReference type="Proteomes" id="UP001054889">
    <property type="component" value="Unassembled WGS sequence"/>
</dbReference>
<feature type="repeat" description="Solcar" evidence="10">
    <location>
        <begin position="218"/>
        <end position="297"/>
    </location>
</feature>
<evidence type="ECO:0000256" key="4">
    <source>
        <dbReference type="ARBA" id="ARBA00022692"/>
    </source>
</evidence>
<organism evidence="12 13">
    <name type="scientific">Eleusine coracana subsp. coracana</name>
    <dbReference type="NCBI Taxonomy" id="191504"/>
    <lineage>
        <taxon>Eukaryota</taxon>
        <taxon>Viridiplantae</taxon>
        <taxon>Streptophyta</taxon>
        <taxon>Embryophyta</taxon>
        <taxon>Tracheophyta</taxon>
        <taxon>Spermatophyta</taxon>
        <taxon>Magnoliopsida</taxon>
        <taxon>Liliopsida</taxon>
        <taxon>Poales</taxon>
        <taxon>Poaceae</taxon>
        <taxon>PACMAD clade</taxon>
        <taxon>Chloridoideae</taxon>
        <taxon>Cynodonteae</taxon>
        <taxon>Eleusininae</taxon>
        <taxon>Eleusine</taxon>
    </lineage>
</organism>
<keyword evidence="8" id="KW-0496">Mitochondrion</keyword>
<dbReference type="PROSITE" id="PS50920">
    <property type="entry name" value="SOLCAR"/>
    <property type="match status" value="4"/>
</dbReference>
<evidence type="ECO:0000256" key="5">
    <source>
        <dbReference type="ARBA" id="ARBA00022737"/>
    </source>
</evidence>
<evidence type="ECO:0000256" key="10">
    <source>
        <dbReference type="PROSITE-ProRule" id="PRU00282"/>
    </source>
</evidence>
<dbReference type="EMBL" id="BQKI01000085">
    <property type="protein sequence ID" value="GJN34587.1"/>
    <property type="molecule type" value="Genomic_DNA"/>
</dbReference>
<dbReference type="InterPro" id="IPR044677">
    <property type="entry name" value="SLC25A3/Pic2/Mir1-like"/>
</dbReference>
<dbReference type="FunFam" id="1.50.40.10:FF:000070">
    <property type="entry name" value="Mitochondrial phosphate carrier protein 1, mitochondrial"/>
    <property type="match status" value="1"/>
</dbReference>
<keyword evidence="4 10" id="KW-0812">Transmembrane</keyword>
<gene>
    <name evidence="12" type="primary">gb23264</name>
    <name evidence="12" type="ORF">PR202_gb23264</name>
</gene>
<evidence type="ECO:0000256" key="2">
    <source>
        <dbReference type="ARBA" id="ARBA00006375"/>
    </source>
</evidence>
<comment type="similarity">
    <text evidence="2 11">Belongs to the mitochondrial carrier (TC 2.A.29) family.</text>
</comment>
<evidence type="ECO:0000256" key="9">
    <source>
        <dbReference type="ARBA" id="ARBA00023136"/>
    </source>
</evidence>
<evidence type="ECO:0000256" key="8">
    <source>
        <dbReference type="ARBA" id="ARBA00023128"/>
    </source>
</evidence>
<accession>A0AAV5FIZ5</accession>
<reference evidence="12" key="2">
    <citation type="submission" date="2021-12" db="EMBL/GenBank/DDBJ databases">
        <title>Resequencing data analysis of finger millet.</title>
        <authorList>
            <person name="Hatakeyama M."/>
            <person name="Aluri S."/>
            <person name="Balachadran M.T."/>
            <person name="Sivarajan S.R."/>
            <person name="Poveda L."/>
            <person name="Shimizu-Inatsugi R."/>
            <person name="Schlapbach R."/>
            <person name="Sreeman S.M."/>
            <person name="Shimizu K.K."/>
        </authorList>
    </citation>
    <scope>NUCLEOTIDE SEQUENCE</scope>
</reference>
<keyword evidence="9 10" id="KW-0472">Membrane</keyword>
<dbReference type="PANTHER" id="PTHR45671:SF4">
    <property type="entry name" value="MITOCHONDRIAL PHOSPHATE CARRIER PROTEIN 1, MITOCHONDRIAL"/>
    <property type="match status" value="1"/>
</dbReference>
<dbReference type="InterPro" id="IPR018108">
    <property type="entry name" value="MCP_transmembrane"/>
</dbReference>
<dbReference type="SUPFAM" id="SSF103506">
    <property type="entry name" value="Mitochondrial carrier"/>
    <property type="match status" value="2"/>
</dbReference>